<dbReference type="InterPro" id="IPR011250">
    <property type="entry name" value="OMP/PagP_B-barrel"/>
</dbReference>
<dbReference type="SUPFAM" id="SSF56925">
    <property type="entry name" value="OMPA-like"/>
    <property type="match status" value="1"/>
</dbReference>
<dbReference type="PANTHER" id="PTHR36920">
    <property type="match status" value="1"/>
</dbReference>
<dbReference type="Pfam" id="PF03922">
    <property type="entry name" value="OmpW"/>
    <property type="match status" value="1"/>
</dbReference>
<gene>
    <name evidence="2" type="ORF">SAMN05443550_101630</name>
</gene>
<sequence>MKSLFVFAAMMIVGLGVFGQSTESKSSETRYNWRIRLRGVGVMPQESATIGVIGGDAKISNSFIPELDFTYFFTGHWAAELILGTTRHKVSTVGSDLSAIGAGSNASVDLGKVWLLPPTLTLQYHYPVGKFNPYLGAGINYTIFYNADQGPVVKNVDYKNKFAFAAQAGIDYDVSKRFFINIDLKKIFLSTTATVDAANLTPAASPQLSPVLGNIQADVKINPWLLGAGIGYKF</sequence>
<evidence type="ECO:0000313" key="3">
    <source>
        <dbReference type="Proteomes" id="UP000198850"/>
    </source>
</evidence>
<keyword evidence="1" id="KW-0732">Signal</keyword>
<dbReference type="RefSeq" id="WP_090555027.1">
    <property type="nucleotide sequence ID" value="NZ_FNRA01000001.1"/>
</dbReference>
<dbReference type="PANTHER" id="PTHR36920:SF1">
    <property type="entry name" value="OUTER MEMBRANE PROTEIN W"/>
    <property type="match status" value="1"/>
</dbReference>
<reference evidence="2 3" key="1">
    <citation type="submission" date="2016-10" db="EMBL/GenBank/DDBJ databases">
        <authorList>
            <person name="de Groot N.N."/>
        </authorList>
    </citation>
    <scope>NUCLEOTIDE SEQUENCE [LARGE SCALE GENOMIC DNA]</scope>
    <source>
        <strain evidence="2 3">DSM 19033</strain>
    </source>
</reference>
<accession>A0A1H3XK05</accession>
<dbReference type="GO" id="GO:0019867">
    <property type="term" value="C:outer membrane"/>
    <property type="evidence" value="ECO:0007669"/>
    <property type="project" value="InterPro"/>
</dbReference>
<evidence type="ECO:0000256" key="1">
    <source>
        <dbReference type="SAM" id="SignalP"/>
    </source>
</evidence>
<dbReference type="Proteomes" id="UP000198850">
    <property type="component" value="Unassembled WGS sequence"/>
</dbReference>
<dbReference type="GO" id="GO:0055085">
    <property type="term" value="P:transmembrane transport"/>
    <property type="evidence" value="ECO:0007669"/>
    <property type="project" value="TreeGrafter"/>
</dbReference>
<dbReference type="InterPro" id="IPR005618">
    <property type="entry name" value="OMPW"/>
</dbReference>
<dbReference type="AlphaFoldDB" id="A0A1H3XK05"/>
<evidence type="ECO:0000313" key="2">
    <source>
        <dbReference type="EMBL" id="SDZ99261.1"/>
    </source>
</evidence>
<proteinExistence type="predicted"/>
<dbReference type="Gene3D" id="2.40.160.20">
    <property type="match status" value="1"/>
</dbReference>
<name>A0A1H3XK05_9SPHI</name>
<keyword evidence="3" id="KW-1185">Reference proteome</keyword>
<feature type="signal peptide" evidence="1">
    <location>
        <begin position="1"/>
        <end position="19"/>
    </location>
</feature>
<dbReference type="STRING" id="425514.SAMN05443550_101630"/>
<feature type="chain" id="PRO_5011685036" evidence="1">
    <location>
        <begin position="20"/>
        <end position="234"/>
    </location>
</feature>
<protein>
    <submittedName>
        <fullName evidence="2">Outer membrane protein</fullName>
    </submittedName>
</protein>
<organism evidence="2 3">
    <name type="scientific">Pedobacter hartonius</name>
    <dbReference type="NCBI Taxonomy" id="425514"/>
    <lineage>
        <taxon>Bacteria</taxon>
        <taxon>Pseudomonadati</taxon>
        <taxon>Bacteroidota</taxon>
        <taxon>Sphingobacteriia</taxon>
        <taxon>Sphingobacteriales</taxon>
        <taxon>Sphingobacteriaceae</taxon>
        <taxon>Pedobacter</taxon>
    </lineage>
</organism>
<dbReference type="EMBL" id="FNRA01000001">
    <property type="protein sequence ID" value="SDZ99261.1"/>
    <property type="molecule type" value="Genomic_DNA"/>
</dbReference>
<dbReference type="OrthoDB" id="9807574at2"/>